<keyword evidence="3" id="KW-0067">ATP-binding</keyword>
<keyword evidence="3" id="KW-0547">Nucleotide-binding</keyword>
<dbReference type="Pfam" id="PF04851">
    <property type="entry name" value="ResIII"/>
    <property type="match status" value="1"/>
</dbReference>
<dbReference type="Gene3D" id="3.40.50.300">
    <property type="entry name" value="P-loop containing nucleotide triphosphate hydrolases"/>
    <property type="match status" value="2"/>
</dbReference>
<dbReference type="InterPro" id="IPR014001">
    <property type="entry name" value="Helicase_ATP-bd"/>
</dbReference>
<evidence type="ECO:0000259" key="2">
    <source>
        <dbReference type="PROSITE" id="PS51192"/>
    </source>
</evidence>
<reference evidence="3 4" key="1">
    <citation type="submission" date="2023-07" db="EMBL/GenBank/DDBJ databases">
        <title>Genomic Encyclopedia of Type Strains, Phase IV (KMG-IV): sequencing the most valuable type-strain genomes for metagenomic binning, comparative biology and taxonomic classification.</title>
        <authorList>
            <person name="Goeker M."/>
        </authorList>
    </citation>
    <scope>NUCLEOTIDE SEQUENCE [LARGE SCALE GENOMIC DNA]</scope>
    <source>
        <strain evidence="3 4">DSM 29005</strain>
    </source>
</reference>
<gene>
    <name evidence="3" type="ORF">J2S19_004093</name>
</gene>
<dbReference type="SMART" id="SM00487">
    <property type="entry name" value="DEXDc"/>
    <property type="match status" value="1"/>
</dbReference>
<evidence type="ECO:0000256" key="1">
    <source>
        <dbReference type="SAM" id="Coils"/>
    </source>
</evidence>
<dbReference type="InterPro" id="IPR050742">
    <property type="entry name" value="Helicase_Restrict-Modif_Enz"/>
</dbReference>
<feature type="coiled-coil region" evidence="1">
    <location>
        <begin position="1"/>
        <end position="35"/>
    </location>
</feature>
<dbReference type="Pfam" id="PF00271">
    <property type="entry name" value="Helicase_C"/>
    <property type="match status" value="1"/>
</dbReference>
<feature type="domain" description="Helicase ATP-binding" evidence="2">
    <location>
        <begin position="423"/>
        <end position="573"/>
    </location>
</feature>
<keyword evidence="4" id="KW-1185">Reference proteome</keyword>
<keyword evidence="3" id="KW-0378">Hydrolase</keyword>
<protein>
    <submittedName>
        <fullName evidence="3">Superfamily II DNA or RNA helicase</fullName>
    </submittedName>
</protein>
<dbReference type="CDD" id="cd17926">
    <property type="entry name" value="DEXHc_RE"/>
    <property type="match status" value="1"/>
</dbReference>
<keyword evidence="1" id="KW-0175">Coiled coil</keyword>
<dbReference type="Proteomes" id="UP001234495">
    <property type="component" value="Unassembled WGS sequence"/>
</dbReference>
<evidence type="ECO:0000313" key="4">
    <source>
        <dbReference type="Proteomes" id="UP001234495"/>
    </source>
</evidence>
<organism evidence="3 4">
    <name type="scientific">Metabacillus malikii</name>
    <dbReference type="NCBI Taxonomy" id="1504265"/>
    <lineage>
        <taxon>Bacteria</taxon>
        <taxon>Bacillati</taxon>
        <taxon>Bacillota</taxon>
        <taxon>Bacilli</taxon>
        <taxon>Bacillales</taxon>
        <taxon>Bacillaceae</taxon>
        <taxon>Metabacillus</taxon>
    </lineage>
</organism>
<dbReference type="InterPro" id="IPR001650">
    <property type="entry name" value="Helicase_C-like"/>
</dbReference>
<proteinExistence type="predicted"/>
<dbReference type="InterPro" id="IPR006935">
    <property type="entry name" value="Helicase/UvrB_N"/>
</dbReference>
<dbReference type="CDD" id="cd18785">
    <property type="entry name" value="SF2_C"/>
    <property type="match status" value="1"/>
</dbReference>
<comment type="caution">
    <text evidence="3">The sequence shown here is derived from an EMBL/GenBank/DDBJ whole genome shotgun (WGS) entry which is preliminary data.</text>
</comment>
<dbReference type="InterPro" id="IPR054347">
    <property type="entry name" value="TOTE_primase"/>
</dbReference>
<accession>A0ABT9ZKF3</accession>
<dbReference type="InterPro" id="IPR027417">
    <property type="entry name" value="P-loop_NTPase"/>
</dbReference>
<dbReference type="Pfam" id="PF22548">
    <property type="entry name" value="AEP-TOTE"/>
    <property type="match status" value="1"/>
</dbReference>
<dbReference type="PANTHER" id="PTHR47396:SF1">
    <property type="entry name" value="ATP-DEPENDENT HELICASE IRC3-RELATED"/>
    <property type="match status" value="1"/>
</dbReference>
<dbReference type="RefSeq" id="WP_307345153.1">
    <property type="nucleotide sequence ID" value="NZ_JAUSUD010000024.1"/>
</dbReference>
<dbReference type="GO" id="GO:0004386">
    <property type="term" value="F:helicase activity"/>
    <property type="evidence" value="ECO:0007669"/>
    <property type="project" value="UniProtKB-KW"/>
</dbReference>
<dbReference type="PANTHER" id="PTHR47396">
    <property type="entry name" value="TYPE I RESTRICTION ENZYME ECOKI R PROTEIN"/>
    <property type="match status" value="1"/>
</dbReference>
<sequence length="790" mass="90947">MENIKRLLKETQFECERLRKENIELRNLLKAHNIDFNPPQRINQPTPNKTKEETIQERIQLFKSLFKGRADVYAMRWESKTGKSGYSPACANEWHATLCEKPKIKCNSCQHRKLLPLTDQVIYNHLIGKQTIGLYPLLEDETCWFLAVDFDKQNWKEDAQAFMNTCKEYRVPASIERSRSGNGCHVWIFFDDAVPASLARQLGNGLLTHTLEKRYKVGIDSFDRLFPNQDTLPKGGFGNLIALPLQYAPRKQQNSVFVDESFIPYPDQWGYLSQVKKMNRNAVEKITQIMQQKSDSTSNIKDETYAINYPTKLKITEKNGLYIDKEGLPSSLIQKLIQLSSFRNPEFYKAQAKRLSTHGIPRHIISYEETDEFFIFPRGCKDEITSLLKKHSIEIEHTNETNQGTALPVTFAGKLRVEQEQAVTNLLEQPTGILSATTGFGKTVVAAALIAKRKVNTLVIVHRKQLIEQWKDRLTSFLNLEAHQIGQIGGGKNKQSGVIDIATIQSLNYKGEIKDHVTQYGQIIVDECHHISAYSFEQVLKKATAAYIHGLTATPTRKDGLHPIMTMQLGPIRYKVQAKSQAKVRPFEHLVTPRYTTFMNQDKQEERNLQELYNELINNEKRNQMIFDDVLKELEEGAAPLILSERVEHVHHLEAMFKNFAKNIIVLTGGMKKQEEKEKINRLENMSDDEERLIIATGKYIGEGFDHSRLDTLFLTMPISWKGTLQQYVGRLHRLHDKKTRVKVFDYVDAKEPMFAAMYEKRAKAYQAMGYKQIDKKLAGQATDEQMRLF</sequence>
<evidence type="ECO:0000313" key="3">
    <source>
        <dbReference type="EMBL" id="MDQ0232771.1"/>
    </source>
</evidence>
<keyword evidence="3" id="KW-0347">Helicase</keyword>
<dbReference type="PROSITE" id="PS51192">
    <property type="entry name" value="HELICASE_ATP_BIND_1"/>
    <property type="match status" value="1"/>
</dbReference>
<dbReference type="EMBL" id="JAUSUD010000024">
    <property type="protein sequence ID" value="MDQ0232771.1"/>
    <property type="molecule type" value="Genomic_DNA"/>
</dbReference>
<name>A0ABT9ZKF3_9BACI</name>
<dbReference type="SUPFAM" id="SSF52540">
    <property type="entry name" value="P-loop containing nucleoside triphosphate hydrolases"/>
    <property type="match status" value="2"/>
</dbReference>